<reference evidence="1 2" key="1">
    <citation type="submission" date="2020-08" db="EMBL/GenBank/DDBJ databases">
        <title>Sequencing the genomes of 1000 actinobacteria strains.</title>
        <authorList>
            <person name="Klenk H.-P."/>
        </authorList>
    </citation>
    <scope>NUCLEOTIDE SEQUENCE [LARGE SCALE GENOMIC DNA]</scope>
    <source>
        <strain evidence="1 2">DSM 44598</strain>
    </source>
</reference>
<name>A0A840WLU1_9ACTN</name>
<gene>
    <name evidence="1" type="ORF">HNR07_003922</name>
</gene>
<dbReference type="RefSeq" id="WP_184366156.1">
    <property type="nucleotide sequence ID" value="NZ_BAAAKM010000016.1"/>
</dbReference>
<evidence type="ECO:0000313" key="1">
    <source>
        <dbReference type="EMBL" id="MBB5492785.1"/>
    </source>
</evidence>
<dbReference type="Proteomes" id="UP000579647">
    <property type="component" value="Unassembled WGS sequence"/>
</dbReference>
<proteinExistence type="predicted"/>
<accession>A0A840WLU1</accession>
<keyword evidence="2" id="KW-1185">Reference proteome</keyword>
<evidence type="ECO:0000313" key="2">
    <source>
        <dbReference type="Proteomes" id="UP000579647"/>
    </source>
</evidence>
<sequence length="158" mass="17662">MARRDDTAGKRHGSKDRRRAGVRLGTLAALVVLLPVAFAAPAAGAAEYAVAERAEKAERAEEQRAGAAGLSHRHYYSTWRDARTYWSQESRYPTGGWLWAGRHYFFCQVEGEPHSDGEGYSTWWALTDDHTGNQDVFVSATAFRGHEPWQPIEGLPRC</sequence>
<dbReference type="AlphaFoldDB" id="A0A840WLU1"/>
<protein>
    <submittedName>
        <fullName evidence="1">Uncharacterized protein</fullName>
    </submittedName>
</protein>
<organism evidence="1 2">
    <name type="scientific">Nocardiopsis metallicus</name>
    <dbReference type="NCBI Taxonomy" id="179819"/>
    <lineage>
        <taxon>Bacteria</taxon>
        <taxon>Bacillati</taxon>
        <taxon>Actinomycetota</taxon>
        <taxon>Actinomycetes</taxon>
        <taxon>Streptosporangiales</taxon>
        <taxon>Nocardiopsidaceae</taxon>
        <taxon>Nocardiopsis</taxon>
    </lineage>
</organism>
<dbReference type="EMBL" id="JACHDO010000001">
    <property type="protein sequence ID" value="MBB5492785.1"/>
    <property type="molecule type" value="Genomic_DNA"/>
</dbReference>
<comment type="caution">
    <text evidence="1">The sequence shown here is derived from an EMBL/GenBank/DDBJ whole genome shotgun (WGS) entry which is preliminary data.</text>
</comment>